<feature type="transmembrane region" description="Helical" evidence="1">
    <location>
        <begin position="47"/>
        <end position="66"/>
    </location>
</feature>
<sequence>MKEETKQFIRELLQGGWRASAIGLSLVLAIAIGGLIGYWLWGVFDNVIFFYIGLILGIIAGFRNLYIMGKRYKS</sequence>
<comment type="caution">
    <text evidence="2">The sequence shown here is derived from an EMBL/GenBank/DDBJ whole genome shotgun (WGS) entry which is preliminary data.</text>
</comment>
<name>A0A7C3SJL3_9BACT</name>
<keyword evidence="1" id="KW-1133">Transmembrane helix</keyword>
<evidence type="ECO:0000256" key="1">
    <source>
        <dbReference type="SAM" id="Phobius"/>
    </source>
</evidence>
<reference evidence="2" key="1">
    <citation type="journal article" date="2020" name="mSystems">
        <title>Genome- and Community-Level Interaction Insights into Carbon Utilization and Element Cycling Functions of Hydrothermarchaeota in Hydrothermal Sediment.</title>
        <authorList>
            <person name="Zhou Z."/>
            <person name="Liu Y."/>
            <person name="Xu W."/>
            <person name="Pan J."/>
            <person name="Luo Z.H."/>
            <person name="Li M."/>
        </authorList>
    </citation>
    <scope>NUCLEOTIDE SEQUENCE [LARGE SCALE GENOMIC DNA]</scope>
    <source>
        <strain evidence="2">SpSt-776</strain>
    </source>
</reference>
<evidence type="ECO:0000313" key="2">
    <source>
        <dbReference type="EMBL" id="HGB15343.1"/>
    </source>
</evidence>
<dbReference type="AlphaFoldDB" id="A0A7C3SJL3"/>
<accession>A0A7C3SJL3</accession>
<gene>
    <name evidence="2" type="ORF">ENV62_08930</name>
</gene>
<protein>
    <submittedName>
        <fullName evidence="2">AtpZ/AtpI family protein</fullName>
    </submittedName>
</protein>
<proteinExistence type="predicted"/>
<dbReference type="InterPro" id="IPR032820">
    <property type="entry name" value="ATPase_put"/>
</dbReference>
<dbReference type="EMBL" id="DTHB01000053">
    <property type="protein sequence ID" value="HGB15343.1"/>
    <property type="molecule type" value="Genomic_DNA"/>
</dbReference>
<dbReference type="Pfam" id="PF09527">
    <property type="entry name" value="ATPase_gene1"/>
    <property type="match status" value="1"/>
</dbReference>
<organism evidence="2">
    <name type="scientific">Desulfobacca acetoxidans</name>
    <dbReference type="NCBI Taxonomy" id="60893"/>
    <lineage>
        <taxon>Bacteria</taxon>
        <taxon>Pseudomonadati</taxon>
        <taxon>Thermodesulfobacteriota</taxon>
        <taxon>Desulfobaccia</taxon>
        <taxon>Desulfobaccales</taxon>
        <taxon>Desulfobaccaceae</taxon>
        <taxon>Desulfobacca</taxon>
    </lineage>
</organism>
<keyword evidence="1" id="KW-0812">Transmembrane</keyword>
<keyword evidence="1" id="KW-0472">Membrane</keyword>
<feature type="transmembrane region" description="Helical" evidence="1">
    <location>
        <begin position="21"/>
        <end position="41"/>
    </location>
</feature>